<keyword evidence="2" id="KW-1185">Reference proteome</keyword>
<dbReference type="Proteomes" id="UP000824890">
    <property type="component" value="Unassembled WGS sequence"/>
</dbReference>
<dbReference type="EMBL" id="JAGKQM010000013">
    <property type="protein sequence ID" value="KAH0895173.1"/>
    <property type="molecule type" value="Genomic_DNA"/>
</dbReference>
<organism evidence="1 2">
    <name type="scientific">Brassica napus</name>
    <name type="common">Rape</name>
    <dbReference type="NCBI Taxonomy" id="3708"/>
    <lineage>
        <taxon>Eukaryota</taxon>
        <taxon>Viridiplantae</taxon>
        <taxon>Streptophyta</taxon>
        <taxon>Embryophyta</taxon>
        <taxon>Tracheophyta</taxon>
        <taxon>Spermatophyta</taxon>
        <taxon>Magnoliopsida</taxon>
        <taxon>eudicotyledons</taxon>
        <taxon>Gunneridae</taxon>
        <taxon>Pentapetalae</taxon>
        <taxon>rosids</taxon>
        <taxon>malvids</taxon>
        <taxon>Brassicales</taxon>
        <taxon>Brassicaceae</taxon>
        <taxon>Brassiceae</taxon>
        <taxon>Brassica</taxon>
    </lineage>
</organism>
<gene>
    <name evidence="1" type="ORF">HID58_057602</name>
</gene>
<accession>A0ABQ8ARV1</accession>
<evidence type="ECO:0000313" key="2">
    <source>
        <dbReference type="Proteomes" id="UP000824890"/>
    </source>
</evidence>
<reference evidence="1 2" key="1">
    <citation type="submission" date="2021-05" db="EMBL/GenBank/DDBJ databases">
        <title>Genome Assembly of Synthetic Allotetraploid Brassica napus Reveals Homoeologous Exchanges between Subgenomes.</title>
        <authorList>
            <person name="Davis J.T."/>
        </authorList>
    </citation>
    <scope>NUCLEOTIDE SEQUENCE [LARGE SCALE GENOMIC DNA]</scope>
    <source>
        <strain evidence="2">cv. Da-Ae</strain>
        <tissue evidence="1">Seedling</tissue>
    </source>
</reference>
<proteinExistence type="predicted"/>
<comment type="caution">
    <text evidence="1">The sequence shown here is derived from an EMBL/GenBank/DDBJ whole genome shotgun (WGS) entry which is preliminary data.</text>
</comment>
<protein>
    <submittedName>
        <fullName evidence="1">Uncharacterized protein</fullName>
    </submittedName>
</protein>
<name>A0ABQ8ARV1_BRANA</name>
<evidence type="ECO:0000313" key="1">
    <source>
        <dbReference type="EMBL" id="KAH0895173.1"/>
    </source>
</evidence>
<sequence length="24" mass="2712">MMSIVRVRTIKTGRVSVVLLTSHQ</sequence>